<evidence type="ECO:0000256" key="1">
    <source>
        <dbReference type="ARBA" id="ARBA00006847"/>
    </source>
</evidence>
<evidence type="ECO:0000256" key="7">
    <source>
        <dbReference type="ARBA" id="ARBA00022840"/>
    </source>
</evidence>
<keyword evidence="4" id="KW-0547">Nucleotide-binding</keyword>
<evidence type="ECO:0000256" key="8">
    <source>
        <dbReference type="ARBA" id="ARBA00023118"/>
    </source>
</evidence>
<dbReference type="GO" id="GO:0046872">
    <property type="term" value="F:metal ion binding"/>
    <property type="evidence" value="ECO:0007669"/>
    <property type="project" value="UniProtKB-KW"/>
</dbReference>
<evidence type="ECO:0000256" key="4">
    <source>
        <dbReference type="ARBA" id="ARBA00022741"/>
    </source>
</evidence>
<protein>
    <submittedName>
        <fullName evidence="10">CRISPR-associated helicase Cas3</fullName>
    </submittedName>
</protein>
<keyword evidence="5" id="KW-0378">Hydrolase</keyword>
<comment type="similarity">
    <text evidence="1">In the N-terminal section; belongs to the CRISPR-associated nuclease Cas3-HD family.</text>
</comment>
<dbReference type="InterPro" id="IPR054712">
    <property type="entry name" value="Cas3-like_dom"/>
</dbReference>
<organism evidence="10 11">
    <name type="scientific">Limnochorda pilosa</name>
    <dbReference type="NCBI Taxonomy" id="1555112"/>
    <lineage>
        <taxon>Bacteria</taxon>
        <taxon>Bacillati</taxon>
        <taxon>Bacillota</taxon>
        <taxon>Limnochordia</taxon>
        <taxon>Limnochordales</taxon>
        <taxon>Limnochordaceae</taxon>
        <taxon>Limnochorda</taxon>
    </lineage>
</organism>
<proteinExistence type="inferred from homology"/>
<dbReference type="GO" id="GO:0004386">
    <property type="term" value="F:helicase activity"/>
    <property type="evidence" value="ECO:0007669"/>
    <property type="project" value="UniProtKB-KW"/>
</dbReference>
<dbReference type="NCBIfam" id="TIGR02621">
    <property type="entry name" value="cas3_GSU0051"/>
    <property type="match status" value="1"/>
</dbReference>
<dbReference type="InterPro" id="IPR027417">
    <property type="entry name" value="P-loop_NTPase"/>
</dbReference>
<dbReference type="GO" id="GO:0016787">
    <property type="term" value="F:hydrolase activity"/>
    <property type="evidence" value="ECO:0007669"/>
    <property type="project" value="UniProtKB-KW"/>
</dbReference>
<dbReference type="GO" id="GO:0005524">
    <property type="term" value="F:ATP binding"/>
    <property type="evidence" value="ECO:0007669"/>
    <property type="project" value="UniProtKB-KW"/>
</dbReference>
<keyword evidence="8" id="KW-0051">Antiviral defense</keyword>
<dbReference type="Proteomes" id="UP000065807">
    <property type="component" value="Chromosome"/>
</dbReference>
<dbReference type="Pfam" id="PF22590">
    <property type="entry name" value="Cas3-like_C_2"/>
    <property type="match status" value="1"/>
</dbReference>
<dbReference type="InterPro" id="IPR013444">
    <property type="entry name" value="Helicase_Cas3_CRISPR-ass_Anaes"/>
</dbReference>
<evidence type="ECO:0000313" key="11">
    <source>
        <dbReference type="Proteomes" id="UP000065807"/>
    </source>
</evidence>
<evidence type="ECO:0000259" key="9">
    <source>
        <dbReference type="PROSITE" id="PS51643"/>
    </source>
</evidence>
<reference evidence="11" key="1">
    <citation type="submission" date="2015-07" db="EMBL/GenBank/DDBJ databases">
        <title>Complete genome sequence and phylogenetic analysis of Limnochorda pilosa.</title>
        <authorList>
            <person name="Watanabe M."/>
            <person name="Kojima H."/>
            <person name="Fukui M."/>
        </authorList>
    </citation>
    <scope>NUCLEOTIDE SEQUENCE [LARGE SCALE GENOMIC DNA]</scope>
    <source>
        <strain evidence="11">HC45</strain>
    </source>
</reference>
<dbReference type="NCBIfam" id="TIGR01596">
    <property type="entry name" value="cas3_HD"/>
    <property type="match status" value="1"/>
</dbReference>
<dbReference type="PROSITE" id="PS51643">
    <property type="entry name" value="HD_CAS3"/>
    <property type="match status" value="1"/>
</dbReference>
<dbReference type="Gene3D" id="3.40.50.300">
    <property type="entry name" value="P-loop containing nucleotide triphosphate hydrolases"/>
    <property type="match status" value="2"/>
</dbReference>
<comment type="similarity">
    <text evidence="2">In the central section; belongs to the CRISPR-associated helicase Cas3 family.</text>
</comment>
<keyword evidence="6" id="KW-0347">Helicase</keyword>
<dbReference type="PATRIC" id="fig|1555112.3.peg.245"/>
<accession>A0A0K2SG63</accession>
<dbReference type="Gene3D" id="1.10.3210.30">
    <property type="match status" value="1"/>
</dbReference>
<keyword evidence="3" id="KW-0479">Metal-binding</keyword>
<evidence type="ECO:0000256" key="6">
    <source>
        <dbReference type="ARBA" id="ARBA00022806"/>
    </source>
</evidence>
<dbReference type="OrthoDB" id="9810236at2"/>
<reference evidence="11" key="2">
    <citation type="journal article" date="2016" name="Int. J. Syst. Evol. Microbiol.">
        <title>Complete genome sequence and cell structure of Limnochorda pilosa, a Gram-negative spore-former within the phylum Firmicutes.</title>
        <authorList>
            <person name="Watanabe M."/>
            <person name="Kojima H."/>
            <person name="Fukui M."/>
        </authorList>
    </citation>
    <scope>NUCLEOTIDE SEQUENCE [LARGE SCALE GENOMIC DNA]</scope>
    <source>
        <strain evidence="11">HC45</strain>
    </source>
</reference>
<dbReference type="GO" id="GO:0051607">
    <property type="term" value="P:defense response to virus"/>
    <property type="evidence" value="ECO:0007669"/>
    <property type="project" value="UniProtKB-KW"/>
</dbReference>
<feature type="domain" description="HD Cas3-type" evidence="9">
    <location>
        <begin position="777"/>
        <end position="979"/>
    </location>
</feature>
<dbReference type="AlphaFoldDB" id="A0A0K2SG63"/>
<dbReference type="InterPro" id="IPR038257">
    <property type="entry name" value="CRISPR-assoc_Cas3_HD_sf"/>
</dbReference>
<dbReference type="RefSeq" id="WP_068133208.1">
    <property type="nucleotide sequence ID" value="NZ_AP014924.1"/>
</dbReference>
<sequence length="987" mass="107037">MITPDAFAGFLQALHGHDPFPWQERLVHRVLEGPGWPEAIGLPTAAGKTALIDIGVFALAAEACRGPADRRTPRRLFFVVDRRVVVDAAFERARKLAESLREASSGGEGILREVATALGRYGGEVPLQATILRGGMHLDHGWARFPAQPMVCVSTVDQVGSRLLFRGYGVNGSKPNNLLPIQAAFLGNDALILLDEAHMSDAFAATLKAIARYRTWAEAPVSSPWAVVQMSATLREEPAGVFRENDEDRRHEVLGPRLTASKPARLVKVPTAKATERDPRARRRAERENMEKLAAHIVAEARRVQQETKARTVGVIVNRVGTARRAFSELAGDPSIEALLLIGRSRPYERAEVLDEYLPRIRASSSVGVDAERPLFVVATQCIEVGADLDFEVLVTECAPIDALRQRFGRLDRLGRRGTSQAAVVVRADAVTGKSPSDPIYGPALARTWAWLEEHATKQPGTKVRTVDLGTAAMDAILPEGEALAELCTPARPAPVMLPGHLDLWVQTSPVPRPDPDPSLFLHGPDAQPADVQVVWRADLPEDPSLWRDVVTLLPPTSGEALALPVWAVQRWLAGGAVDDVPDLEGTPRAEEPEGPAGARRVALRWMGPDADRTQPITPGEITPGDTIVVPSSYGGCDRFGWHPASSLPVDDLGDRVSASARGKAVLRLHGALLDQALREDVPAPVPDLLEKLLTAVRQDETRSGVVQAEQRLLEHLPELDQAPGWMKTAAGALARDPSRRRFAHPAGEGVLLVGGRFLHDPVEVMAGLTDEDDETSFVGGVPLASHLQSVAQEAKATAQACGLAERVVEVLEQAGAAHDLGKLDPRFQLLLHGGDEVAAAVAEAPLAKSPMPARSRAGIQLARRASGLPAGYRHEATSLLLVEEQARGREGWEEWQRELFMHLVSSHHGCGRPFMPPVDDHQAPVVSVGHAGRRFALRPDGFARLDGGVAERFWRLTRRFGWYGLAYLEAVLRLADHRVSEREGSA</sequence>
<keyword evidence="11" id="KW-1185">Reference proteome</keyword>
<name>A0A0K2SG63_LIMPI</name>
<dbReference type="Pfam" id="PF18019">
    <property type="entry name" value="Cas3_HD"/>
    <property type="match status" value="1"/>
</dbReference>
<dbReference type="InterPro" id="IPR006483">
    <property type="entry name" value="CRISPR-assoc_Cas3_HD"/>
</dbReference>
<dbReference type="SUPFAM" id="SSF52540">
    <property type="entry name" value="P-loop containing nucleoside triphosphate hydrolases"/>
    <property type="match status" value="1"/>
</dbReference>
<dbReference type="EMBL" id="AP014924">
    <property type="protein sequence ID" value="BAS26091.1"/>
    <property type="molecule type" value="Genomic_DNA"/>
</dbReference>
<evidence type="ECO:0000256" key="5">
    <source>
        <dbReference type="ARBA" id="ARBA00022801"/>
    </source>
</evidence>
<evidence type="ECO:0000313" key="10">
    <source>
        <dbReference type="EMBL" id="BAS26091.1"/>
    </source>
</evidence>
<gene>
    <name evidence="10" type="ORF">LIP_0234</name>
</gene>
<dbReference type="KEGG" id="lpil:LIP_0234"/>
<keyword evidence="7" id="KW-0067">ATP-binding</keyword>
<dbReference type="STRING" id="1555112.LIP_0234"/>
<evidence type="ECO:0000256" key="3">
    <source>
        <dbReference type="ARBA" id="ARBA00022723"/>
    </source>
</evidence>
<evidence type="ECO:0000256" key="2">
    <source>
        <dbReference type="ARBA" id="ARBA00009046"/>
    </source>
</evidence>